<evidence type="ECO:0008006" key="3">
    <source>
        <dbReference type="Google" id="ProtNLM"/>
    </source>
</evidence>
<dbReference type="InterPro" id="IPR036412">
    <property type="entry name" value="HAD-like_sf"/>
</dbReference>
<dbReference type="PANTHER" id="PTHR17901:SF14">
    <property type="entry name" value="MAGNESIUM-DEPENDENT PHOSPHATASE 1"/>
    <property type="match status" value="1"/>
</dbReference>
<sequence length="142" mass="16354">MVVDKYKTEVAFYCDVPEILSHLTKHPDVEAVVSASRTHAPKVAEKMLTLLHVPHEGTLVPAHDLFDHKVWGIGSKIAHFREIHKRTGVAYTDMVFFDDEMRNRDVEQQLGVTFVAINEEVGLTWSVFERGIERWKERQNKA</sequence>
<organism evidence="1 2">
    <name type="scientific">Geotrichum candidum</name>
    <name type="common">Oospora lactis</name>
    <name type="synonym">Dipodascus geotrichum</name>
    <dbReference type="NCBI Taxonomy" id="1173061"/>
    <lineage>
        <taxon>Eukaryota</taxon>
        <taxon>Fungi</taxon>
        <taxon>Dikarya</taxon>
        <taxon>Ascomycota</taxon>
        <taxon>Saccharomycotina</taxon>
        <taxon>Dipodascomycetes</taxon>
        <taxon>Dipodascales</taxon>
        <taxon>Dipodascaceae</taxon>
        <taxon>Geotrichum</taxon>
    </lineage>
</organism>
<comment type="caution">
    <text evidence="1">The sequence shown here is derived from an EMBL/GenBank/DDBJ whole genome shotgun (WGS) entry which is preliminary data.</text>
</comment>
<proteinExistence type="predicted"/>
<dbReference type="InterPro" id="IPR010036">
    <property type="entry name" value="MDP_1_eu_arc"/>
</dbReference>
<dbReference type="Gene3D" id="3.40.50.1000">
    <property type="entry name" value="HAD superfamily/HAD-like"/>
    <property type="match status" value="1"/>
</dbReference>
<evidence type="ECO:0000313" key="1">
    <source>
        <dbReference type="EMBL" id="KAF5093713.1"/>
    </source>
</evidence>
<protein>
    <recommendedName>
        <fullName evidence="3">Magnesium-dependent phosphatase-1</fullName>
    </recommendedName>
</protein>
<reference evidence="1" key="1">
    <citation type="journal article" date="2020" name="Front. Microbiol.">
        <title>Phenotypic and Genetic Characterization of the Cheese Ripening Yeast Geotrichum candidum.</title>
        <authorList>
            <person name="Perkins V."/>
            <person name="Vignola S."/>
            <person name="Lessard M.H."/>
            <person name="Plante P.L."/>
            <person name="Corbeil J."/>
            <person name="Dugat-Bony E."/>
            <person name="Frenette M."/>
            <person name="Labrie S."/>
        </authorList>
    </citation>
    <scope>NUCLEOTIDE SEQUENCE</scope>
    <source>
        <strain evidence="1">LMA-70</strain>
    </source>
</reference>
<dbReference type="EMBL" id="QQZK01000244">
    <property type="protein sequence ID" value="KAF5093713.1"/>
    <property type="molecule type" value="Genomic_DNA"/>
</dbReference>
<dbReference type="Proteomes" id="UP000750522">
    <property type="component" value="Unassembled WGS sequence"/>
</dbReference>
<accession>A0A9P5FXV9</accession>
<dbReference type="InterPro" id="IPR023214">
    <property type="entry name" value="HAD_sf"/>
</dbReference>
<dbReference type="AlphaFoldDB" id="A0A9P5FXV9"/>
<dbReference type="GO" id="GO:0003993">
    <property type="term" value="F:acid phosphatase activity"/>
    <property type="evidence" value="ECO:0007669"/>
    <property type="project" value="TreeGrafter"/>
</dbReference>
<name>A0A9P5FXV9_GEOCN</name>
<gene>
    <name evidence="1" type="ORF">DV451_005154</name>
</gene>
<dbReference type="SUPFAM" id="SSF56784">
    <property type="entry name" value="HAD-like"/>
    <property type="match status" value="1"/>
</dbReference>
<dbReference type="PANTHER" id="PTHR17901">
    <property type="entry name" value="MAGNESIUM-DEPENDENT PHOSPHATASE 1 MDP1"/>
    <property type="match status" value="1"/>
</dbReference>
<dbReference type="NCBIfam" id="TIGR01685">
    <property type="entry name" value="MDP-1"/>
    <property type="match status" value="1"/>
</dbReference>
<evidence type="ECO:0000313" key="2">
    <source>
        <dbReference type="Proteomes" id="UP000750522"/>
    </source>
</evidence>
<dbReference type="Pfam" id="PF12689">
    <property type="entry name" value="Acid_PPase"/>
    <property type="match status" value="1"/>
</dbReference>
<reference evidence="1" key="2">
    <citation type="submission" date="2020-01" db="EMBL/GenBank/DDBJ databases">
        <authorList>
            <person name="Perkins V."/>
            <person name="Lessard M.-H."/>
            <person name="Dugat-Bony E."/>
            <person name="Frenette M."/>
            <person name="Labrie S."/>
        </authorList>
    </citation>
    <scope>NUCLEOTIDE SEQUENCE</scope>
    <source>
        <strain evidence="1">LMA-70</strain>
    </source>
</reference>